<dbReference type="Proteomes" id="UP000186309">
    <property type="component" value="Chromosome"/>
</dbReference>
<reference evidence="2" key="1">
    <citation type="submission" date="2016-12" db="EMBL/GenBank/DDBJ databases">
        <title>Comparative genomics of four Isosphaeraceae planctomycetes: a common pool of plasmids and glycoside hydrolase genes.</title>
        <authorList>
            <person name="Ivanova A."/>
        </authorList>
    </citation>
    <scope>NUCLEOTIDE SEQUENCE [LARGE SCALE GENOMIC DNA]</scope>
    <source>
        <strain evidence="2">PX4</strain>
    </source>
</reference>
<sequence>MRRVQPMMDGLEQRCVMSATSVAEPLAQVVSATASNGVFSNNGQKFAYSTPEGTRVALTIKGRGTLEGTFVDSAGALNLRYGRTNSYSKITSDVHGGTGRALLATIYSHDQAVSGTTNSLSGIGSPLIGMINLRKFDLIPNGTVNVTAGIGTLGLRSAGPNSQIQLRDLPVQTTTTTTTSGSTTTTTTTTGSISTTSNNINNSVVSNVFLVQTLAGSDGEFVSAGNLLLQSTNGNPGPPPAPPGVVVAIDHVNGDAPAPNLLNDVRIFGYDPVAGQVVRFQLDLQANTGVVDTSFAPIKVAGAPADVGVALGRDNQRQVLLVDSGTTVSVYDATYGTALGSFSVPAGFSDVGSTDSVTVIGNTTANQLQMLDVAASLAAGTVVQPVGNPAPYTPPSGLSLLGGVTGLPGSNQVYTSVAAPFNSLQPLENQLGYLNVSTTTSVPLENGSLSLLYSFSTVQQKAFTQGGNYVAIPAGNPNQTAVSVGSVDRSLAVNTVGKNSSGAAVPNTVQLYGQVSLTSRGPIVINYPNQLTDLSESFRPDLAGTVLIDVQGNIQSVRGTDANGLVLNNAGNLNLVSFRRMSNSTIIGEPVTHINIQKRTNVSILSTARTVGSRNGVTVVPGLQEVGPLSQPHDRPQA</sequence>
<gene>
    <name evidence="1" type="ORF">BSF38_03583</name>
</gene>
<organism evidence="1 2">
    <name type="scientific">Paludisphaera borealis</name>
    <dbReference type="NCBI Taxonomy" id="1387353"/>
    <lineage>
        <taxon>Bacteria</taxon>
        <taxon>Pseudomonadati</taxon>
        <taxon>Planctomycetota</taxon>
        <taxon>Planctomycetia</taxon>
        <taxon>Isosphaerales</taxon>
        <taxon>Isosphaeraceae</taxon>
        <taxon>Paludisphaera</taxon>
    </lineage>
</organism>
<proteinExistence type="predicted"/>
<name>A0A1U7CSZ4_9BACT</name>
<dbReference type="KEGG" id="pbor:BSF38_03583"/>
<dbReference type="AlphaFoldDB" id="A0A1U7CSZ4"/>
<keyword evidence="2" id="KW-1185">Reference proteome</keyword>
<dbReference type="EMBL" id="CP019082">
    <property type="protein sequence ID" value="APW62051.1"/>
    <property type="molecule type" value="Genomic_DNA"/>
</dbReference>
<evidence type="ECO:0000313" key="2">
    <source>
        <dbReference type="Proteomes" id="UP000186309"/>
    </source>
</evidence>
<evidence type="ECO:0000313" key="1">
    <source>
        <dbReference type="EMBL" id="APW62051.1"/>
    </source>
</evidence>
<dbReference type="STRING" id="1387353.BSF38_03583"/>
<protein>
    <submittedName>
        <fullName evidence="1">Uncharacterized protein</fullName>
    </submittedName>
</protein>
<dbReference type="OrthoDB" id="241866at2"/>
<dbReference type="RefSeq" id="WP_076347849.1">
    <property type="nucleotide sequence ID" value="NZ_CP019082.1"/>
</dbReference>
<accession>A0A1U7CSZ4</accession>